<dbReference type="KEGG" id="asem:NNL22_01920"/>
<evidence type="ECO:0000256" key="5">
    <source>
        <dbReference type="ARBA" id="ARBA00011738"/>
    </source>
</evidence>
<organism evidence="17 18">
    <name type="scientific">Alkalimarinus sediminis</name>
    <dbReference type="NCBI Taxonomy" id="1632866"/>
    <lineage>
        <taxon>Bacteria</taxon>
        <taxon>Pseudomonadati</taxon>
        <taxon>Pseudomonadota</taxon>
        <taxon>Gammaproteobacteria</taxon>
        <taxon>Alteromonadales</taxon>
        <taxon>Alteromonadaceae</taxon>
        <taxon>Alkalimarinus</taxon>
    </lineage>
</organism>
<gene>
    <name evidence="16" type="primary">coaX</name>
    <name evidence="17" type="ORF">NNL22_01920</name>
</gene>
<feature type="binding site" evidence="16">
    <location>
        <position position="175"/>
    </location>
    <ligand>
        <name>substrate</name>
    </ligand>
</feature>
<evidence type="ECO:0000313" key="18">
    <source>
        <dbReference type="Proteomes" id="UP001164472"/>
    </source>
</evidence>
<evidence type="ECO:0000256" key="14">
    <source>
        <dbReference type="ARBA" id="ARBA00038036"/>
    </source>
</evidence>
<evidence type="ECO:0000256" key="3">
    <source>
        <dbReference type="ARBA" id="ARBA00004496"/>
    </source>
</evidence>
<feature type="binding site" evidence="16">
    <location>
        <position position="123"/>
    </location>
    <ligand>
        <name>ATP</name>
        <dbReference type="ChEBI" id="CHEBI:30616"/>
    </ligand>
</feature>
<comment type="subunit">
    <text evidence="5 16">Homodimer.</text>
</comment>
<dbReference type="RefSeq" id="WP_251812762.1">
    <property type="nucleotide sequence ID" value="NZ_CP101527.1"/>
</dbReference>
<reference evidence="17" key="1">
    <citation type="submission" date="2022-07" db="EMBL/GenBank/DDBJ databases">
        <title>Alkalimarinus sp. nov., isolated from gut of a Alitta virens.</title>
        <authorList>
            <person name="Yang A.I."/>
            <person name="Shin N.-R."/>
        </authorList>
    </citation>
    <scope>NUCLEOTIDE SEQUENCE</scope>
    <source>
        <strain evidence="17">FA028</strain>
    </source>
</reference>
<dbReference type="InterPro" id="IPR004619">
    <property type="entry name" value="Type_III_PanK"/>
</dbReference>
<comment type="cofactor">
    <cofactor evidence="16">
        <name>NH4(+)</name>
        <dbReference type="ChEBI" id="CHEBI:28938"/>
    </cofactor>
    <cofactor evidence="16">
        <name>K(+)</name>
        <dbReference type="ChEBI" id="CHEBI:29103"/>
    </cofactor>
    <text evidence="16">A monovalent cation. Ammonium or potassium.</text>
</comment>
<evidence type="ECO:0000313" key="17">
    <source>
        <dbReference type="EMBL" id="UZW75386.1"/>
    </source>
</evidence>
<comment type="similarity">
    <text evidence="14 16">Belongs to the type III pantothenate kinase family.</text>
</comment>
<dbReference type="EMBL" id="CP101527">
    <property type="protein sequence ID" value="UZW75386.1"/>
    <property type="molecule type" value="Genomic_DNA"/>
</dbReference>
<comment type="function">
    <text evidence="16">Catalyzes the phosphorylation of pantothenate (Pan), the first step in CoA biosynthesis.</text>
</comment>
<dbReference type="InterPro" id="IPR043129">
    <property type="entry name" value="ATPase_NBD"/>
</dbReference>
<accession>A0A9E8HRY8</accession>
<protein>
    <recommendedName>
        <fullName evidence="15 16">Type III pantothenate kinase</fullName>
        <ecNumber evidence="6 16">2.7.1.33</ecNumber>
    </recommendedName>
    <alternativeName>
        <fullName evidence="16">PanK-III</fullName>
    </alternativeName>
    <alternativeName>
        <fullName evidence="16">Pantothenic acid kinase</fullName>
    </alternativeName>
</protein>
<evidence type="ECO:0000256" key="16">
    <source>
        <dbReference type="HAMAP-Rule" id="MF_01274"/>
    </source>
</evidence>
<dbReference type="EC" id="2.7.1.33" evidence="6 16"/>
<dbReference type="GO" id="GO:0046872">
    <property type="term" value="F:metal ion binding"/>
    <property type="evidence" value="ECO:0007669"/>
    <property type="project" value="UniProtKB-KW"/>
</dbReference>
<dbReference type="AlphaFoldDB" id="A0A9E8HRY8"/>
<keyword evidence="12 16" id="KW-0630">Potassium</keyword>
<keyword evidence="10 16" id="KW-0418">Kinase</keyword>
<dbReference type="Pfam" id="PF03309">
    <property type="entry name" value="Pan_kinase"/>
    <property type="match status" value="1"/>
</dbReference>
<dbReference type="PANTHER" id="PTHR34265:SF1">
    <property type="entry name" value="TYPE III PANTOTHENATE KINASE"/>
    <property type="match status" value="1"/>
</dbReference>
<dbReference type="CDD" id="cd24015">
    <property type="entry name" value="ASKHA_NBD_PanK-III"/>
    <property type="match status" value="1"/>
</dbReference>
<evidence type="ECO:0000256" key="10">
    <source>
        <dbReference type="ARBA" id="ARBA00022777"/>
    </source>
</evidence>
<name>A0A9E8HRY8_9ALTE</name>
<feature type="active site" description="Proton acceptor" evidence="16">
    <location>
        <position position="100"/>
    </location>
</feature>
<dbReference type="SUPFAM" id="SSF53067">
    <property type="entry name" value="Actin-like ATPase domain"/>
    <property type="match status" value="2"/>
</dbReference>
<feature type="binding site" evidence="16">
    <location>
        <position position="120"/>
    </location>
    <ligand>
        <name>K(+)</name>
        <dbReference type="ChEBI" id="CHEBI:29103"/>
    </ligand>
</feature>
<keyword evidence="11 16" id="KW-0067">ATP-binding</keyword>
<keyword evidence="16" id="KW-0479">Metal-binding</keyword>
<keyword evidence="18" id="KW-1185">Reference proteome</keyword>
<keyword evidence="9 16" id="KW-0547">Nucleotide-binding</keyword>
<evidence type="ECO:0000256" key="9">
    <source>
        <dbReference type="ARBA" id="ARBA00022741"/>
    </source>
</evidence>
<evidence type="ECO:0000256" key="2">
    <source>
        <dbReference type="ARBA" id="ARBA00001958"/>
    </source>
</evidence>
<keyword evidence="8 16" id="KW-0808">Transferase</keyword>
<comment type="subcellular location">
    <subcellularLocation>
        <location evidence="3 16">Cytoplasm</location>
    </subcellularLocation>
</comment>
<dbReference type="GO" id="GO:0015937">
    <property type="term" value="P:coenzyme A biosynthetic process"/>
    <property type="evidence" value="ECO:0007669"/>
    <property type="project" value="UniProtKB-UniRule"/>
</dbReference>
<dbReference type="NCBIfam" id="TIGR00671">
    <property type="entry name" value="baf"/>
    <property type="match status" value="1"/>
</dbReference>
<evidence type="ECO:0000256" key="15">
    <source>
        <dbReference type="ARBA" id="ARBA00040883"/>
    </source>
</evidence>
<evidence type="ECO:0000256" key="7">
    <source>
        <dbReference type="ARBA" id="ARBA00022490"/>
    </source>
</evidence>
<evidence type="ECO:0000256" key="8">
    <source>
        <dbReference type="ARBA" id="ARBA00022679"/>
    </source>
</evidence>
<evidence type="ECO:0000256" key="6">
    <source>
        <dbReference type="ARBA" id="ARBA00012102"/>
    </source>
</evidence>
<keyword evidence="7 16" id="KW-0963">Cytoplasm</keyword>
<feature type="binding site" evidence="16">
    <location>
        <begin position="6"/>
        <end position="13"/>
    </location>
    <ligand>
        <name>ATP</name>
        <dbReference type="ChEBI" id="CHEBI:30616"/>
    </ligand>
</feature>
<dbReference type="PANTHER" id="PTHR34265">
    <property type="entry name" value="TYPE III PANTOTHENATE KINASE"/>
    <property type="match status" value="1"/>
</dbReference>
<dbReference type="Proteomes" id="UP001164472">
    <property type="component" value="Chromosome"/>
</dbReference>
<evidence type="ECO:0000256" key="1">
    <source>
        <dbReference type="ARBA" id="ARBA00001206"/>
    </source>
</evidence>
<evidence type="ECO:0000256" key="4">
    <source>
        <dbReference type="ARBA" id="ARBA00005225"/>
    </source>
</evidence>
<keyword evidence="13 16" id="KW-0173">Coenzyme A biosynthesis</keyword>
<evidence type="ECO:0000256" key="11">
    <source>
        <dbReference type="ARBA" id="ARBA00022840"/>
    </source>
</evidence>
<feature type="binding site" evidence="16">
    <location>
        <position position="91"/>
    </location>
    <ligand>
        <name>substrate</name>
    </ligand>
</feature>
<feature type="binding site" evidence="16">
    <location>
        <begin position="98"/>
        <end position="101"/>
    </location>
    <ligand>
        <name>substrate</name>
    </ligand>
</feature>
<dbReference type="GO" id="GO:0005737">
    <property type="term" value="C:cytoplasm"/>
    <property type="evidence" value="ECO:0007669"/>
    <property type="project" value="UniProtKB-SubCell"/>
</dbReference>
<proteinExistence type="inferred from homology"/>
<dbReference type="GO" id="GO:0005524">
    <property type="term" value="F:ATP binding"/>
    <property type="evidence" value="ECO:0007669"/>
    <property type="project" value="UniProtKB-UniRule"/>
</dbReference>
<evidence type="ECO:0000256" key="13">
    <source>
        <dbReference type="ARBA" id="ARBA00022993"/>
    </source>
</evidence>
<dbReference type="HAMAP" id="MF_01274">
    <property type="entry name" value="Pantothen_kinase_3"/>
    <property type="match status" value="1"/>
</dbReference>
<dbReference type="Gene3D" id="3.30.420.40">
    <property type="match status" value="2"/>
</dbReference>
<comment type="catalytic activity">
    <reaction evidence="1 16">
        <text>(R)-pantothenate + ATP = (R)-4'-phosphopantothenate + ADP + H(+)</text>
        <dbReference type="Rhea" id="RHEA:16373"/>
        <dbReference type="ChEBI" id="CHEBI:10986"/>
        <dbReference type="ChEBI" id="CHEBI:15378"/>
        <dbReference type="ChEBI" id="CHEBI:29032"/>
        <dbReference type="ChEBI" id="CHEBI:30616"/>
        <dbReference type="ChEBI" id="CHEBI:456216"/>
        <dbReference type="EC" id="2.7.1.33"/>
    </reaction>
</comment>
<sequence>MNLQIDAGNSFLKWRVLDGSKVVCRGRESTSAQQLMSDVDVWSEIQAVAISSVASEQVDGRLRDLFRVKLPDIEPVFASSEAFYGAVTNGYDNPRQLGVDRWLAIIASYSLCRESCFVVDCGSAITIDVVDGEGRHQGGYILPGLELMKQGLSSGTKKVEFESIELDSVQYGVNTTECVNGGAYFALLSVFEGLHARMKKEQIKRVIVTGGDGARVSGLLDFVEYHPDLVFEGLSLVTKGVK</sequence>
<dbReference type="GO" id="GO:0004594">
    <property type="term" value="F:pantothenate kinase activity"/>
    <property type="evidence" value="ECO:0007669"/>
    <property type="project" value="UniProtKB-UniRule"/>
</dbReference>
<comment type="pathway">
    <text evidence="4 16">Cofactor biosynthesis; coenzyme A biosynthesis; CoA from (R)-pantothenate: step 1/5.</text>
</comment>
<evidence type="ECO:0000256" key="12">
    <source>
        <dbReference type="ARBA" id="ARBA00022958"/>
    </source>
</evidence>
<comment type="cofactor">
    <cofactor evidence="2">
        <name>K(+)</name>
        <dbReference type="ChEBI" id="CHEBI:29103"/>
    </cofactor>
</comment>